<accession>B7PGX8</accession>
<dbReference type="OrthoDB" id="6532510at2759"/>
<organism>
    <name type="scientific">Ixodes scapularis</name>
    <name type="common">Black-legged tick</name>
    <name type="synonym">Deer tick</name>
    <dbReference type="NCBI Taxonomy" id="6945"/>
    <lineage>
        <taxon>Eukaryota</taxon>
        <taxon>Metazoa</taxon>
        <taxon>Ecdysozoa</taxon>
        <taxon>Arthropoda</taxon>
        <taxon>Chelicerata</taxon>
        <taxon>Arachnida</taxon>
        <taxon>Acari</taxon>
        <taxon>Parasitiformes</taxon>
        <taxon>Ixodida</taxon>
        <taxon>Ixodoidea</taxon>
        <taxon>Ixodidae</taxon>
        <taxon>Ixodinae</taxon>
        <taxon>Ixodes</taxon>
    </lineage>
</organism>
<evidence type="ECO:0000313" key="3">
    <source>
        <dbReference type="EnsemblMetazoa" id="ISCW003904-PA"/>
    </source>
</evidence>
<sequence length="468" mass="54054">MCDDEVDGDDDFVTSRSGQLVPNSDVRQGTKRKNHQQESSSSKKHLNIPRRIVRLQYVPFFQMTDEDRETSNWLLTTLCEKRGVVSHVFNEYVKRILERNSNYIIVHNKNSDSFDLYHYSKLTGTMMIDSMSKLLDNLEIIAIKMCFEFEAAADPVTPFNLCYNYLIASARRFECKIDFSQIHTYLQSSADAYSIRLTTNRHLVMPSNNTYDLYDAKFVPWDSSQVCSVRSECNIDLGRDELVEHIHTEVYPTRGGLTYRCQLVRRAIGRITRLFSRKENHMPEFNHLVRTIGKNVLHKMATYASPELFMTDFLHELASTDENRFVEYTVEELPTDYQEYNDTAVVGNGKPVNCSSTHRLYGSTVTNLLAFRIMLKRHPSLYQRAVRLFVSGTGEDDDGGPVVFVRKEITWEQMVWTIFVELFGSSQQARMIMEFLALGLSTDNNGRIVLYLSTELPFAMPRTVNRSS</sequence>
<gene>
    <name evidence="2" type="ORF">IscW_ISCW003904</name>
</gene>
<proteinExistence type="predicted"/>
<dbReference type="PaxDb" id="6945-B7PGX8"/>
<dbReference type="EMBL" id="DS709945">
    <property type="protein sequence ID" value="EEC05850.1"/>
    <property type="molecule type" value="Genomic_DNA"/>
</dbReference>
<dbReference type="Proteomes" id="UP000001555">
    <property type="component" value="Unassembled WGS sequence"/>
</dbReference>
<dbReference type="EnsemblMetazoa" id="ISCW003904-RA">
    <property type="protein sequence ID" value="ISCW003904-PA"/>
    <property type="gene ID" value="ISCW003904"/>
</dbReference>
<dbReference type="InParanoid" id="B7PGX8"/>
<protein>
    <submittedName>
        <fullName evidence="2 3">Uncharacterized protein</fullName>
    </submittedName>
</protein>
<reference evidence="2 4" key="1">
    <citation type="submission" date="2008-03" db="EMBL/GenBank/DDBJ databases">
        <title>Annotation of Ixodes scapularis.</title>
        <authorList>
            <consortium name="Ixodes scapularis Genome Project Consortium"/>
            <person name="Caler E."/>
            <person name="Hannick L.I."/>
            <person name="Bidwell S."/>
            <person name="Joardar V."/>
            <person name="Thiagarajan M."/>
            <person name="Amedeo P."/>
            <person name="Galinsky K.J."/>
            <person name="Schobel S."/>
            <person name="Inman J."/>
            <person name="Hostetler J."/>
            <person name="Miller J."/>
            <person name="Hammond M."/>
            <person name="Megy K."/>
            <person name="Lawson D."/>
            <person name="Kodira C."/>
            <person name="Sutton G."/>
            <person name="Meyer J."/>
            <person name="Hill C.A."/>
            <person name="Birren B."/>
            <person name="Nene V."/>
            <person name="Collins F."/>
            <person name="Alarcon-Chaidez F."/>
            <person name="Wikel S."/>
            <person name="Strausberg R."/>
        </authorList>
    </citation>
    <scope>NUCLEOTIDE SEQUENCE [LARGE SCALE GENOMIC DNA]</scope>
    <source>
        <strain evidence="4">Wikel</strain>
        <strain evidence="2">Wikel colony</strain>
    </source>
</reference>
<feature type="compositionally biased region" description="Acidic residues" evidence="1">
    <location>
        <begin position="1"/>
        <end position="12"/>
    </location>
</feature>
<evidence type="ECO:0000313" key="2">
    <source>
        <dbReference type="EMBL" id="EEC05850.1"/>
    </source>
</evidence>
<feature type="compositionally biased region" description="Polar residues" evidence="1">
    <location>
        <begin position="14"/>
        <end position="27"/>
    </location>
</feature>
<dbReference type="VEuPathDB" id="VectorBase:ISCW003904"/>
<name>B7PGX8_IXOSC</name>
<reference evidence="3" key="2">
    <citation type="submission" date="2020-05" db="UniProtKB">
        <authorList>
            <consortium name="EnsemblMetazoa"/>
        </authorList>
    </citation>
    <scope>IDENTIFICATION</scope>
    <source>
        <strain evidence="3">wikel</strain>
    </source>
</reference>
<keyword evidence="4" id="KW-1185">Reference proteome</keyword>
<dbReference type="AlphaFoldDB" id="B7PGX8"/>
<feature type="region of interest" description="Disordered" evidence="1">
    <location>
        <begin position="1"/>
        <end position="44"/>
    </location>
</feature>
<dbReference type="HOGENOM" id="CLU_584340_0_0_1"/>
<evidence type="ECO:0000313" key="4">
    <source>
        <dbReference type="Proteomes" id="UP000001555"/>
    </source>
</evidence>
<dbReference type="VEuPathDB" id="VectorBase:ISCP_012425"/>
<dbReference type="EMBL" id="ABJB010702184">
    <property type="status" value="NOT_ANNOTATED_CDS"/>
    <property type="molecule type" value="Genomic_DNA"/>
</dbReference>
<evidence type="ECO:0000256" key="1">
    <source>
        <dbReference type="SAM" id="MobiDB-lite"/>
    </source>
</evidence>